<dbReference type="InterPro" id="IPR008266">
    <property type="entry name" value="Tyr_kinase_AS"/>
</dbReference>
<dbReference type="EC" id="2.7.10.1" evidence="2"/>
<evidence type="ECO:0000256" key="14">
    <source>
        <dbReference type="ARBA" id="ARBA00023157"/>
    </source>
</evidence>
<dbReference type="GO" id="GO:1902533">
    <property type="term" value="P:positive regulation of intracellular signal transduction"/>
    <property type="evidence" value="ECO:0007669"/>
    <property type="project" value="UniProtKB-ARBA"/>
</dbReference>
<dbReference type="PRINTS" id="PR00109">
    <property type="entry name" value="TYRKINASE"/>
</dbReference>
<feature type="compositionally biased region" description="Polar residues" evidence="21">
    <location>
        <begin position="193"/>
        <end position="208"/>
    </location>
</feature>
<evidence type="ECO:0000256" key="13">
    <source>
        <dbReference type="ARBA" id="ARBA00023137"/>
    </source>
</evidence>
<evidence type="ECO:0000256" key="9">
    <source>
        <dbReference type="ARBA" id="ARBA00022777"/>
    </source>
</evidence>
<keyword evidence="14" id="KW-1015">Disulfide bond</keyword>
<comment type="catalytic activity">
    <reaction evidence="18">
        <text>L-tyrosyl-[protein] + ATP = O-phospho-L-tyrosyl-[protein] + ADP + H(+)</text>
        <dbReference type="Rhea" id="RHEA:10596"/>
        <dbReference type="Rhea" id="RHEA-COMP:10136"/>
        <dbReference type="Rhea" id="RHEA-COMP:20101"/>
        <dbReference type="ChEBI" id="CHEBI:15378"/>
        <dbReference type="ChEBI" id="CHEBI:30616"/>
        <dbReference type="ChEBI" id="CHEBI:46858"/>
        <dbReference type="ChEBI" id="CHEBI:61978"/>
        <dbReference type="ChEBI" id="CHEBI:456216"/>
        <dbReference type="EC" id="2.7.10.1"/>
    </reaction>
</comment>
<dbReference type="InterPro" id="IPR050122">
    <property type="entry name" value="RTK"/>
</dbReference>
<dbReference type="CDD" id="cd11304">
    <property type="entry name" value="Cadherin_repeat"/>
    <property type="match status" value="1"/>
</dbReference>
<keyword evidence="6" id="KW-0732">Signal</keyword>
<keyword evidence="15" id="KW-0675">Receptor</keyword>
<keyword evidence="17" id="KW-0393">Immunoglobulin domain</keyword>
<keyword evidence="9" id="KW-0418">Kinase</keyword>
<evidence type="ECO:0000256" key="18">
    <source>
        <dbReference type="ARBA" id="ARBA00051243"/>
    </source>
</evidence>
<dbReference type="FunFam" id="1.10.510.10:FF:000190">
    <property type="entry name" value="Proto-oncogene tyrosine-protein kinase receptor Ret"/>
    <property type="match status" value="1"/>
</dbReference>
<dbReference type="PROSITE" id="PS00109">
    <property type="entry name" value="PROTEIN_KINASE_TYR"/>
    <property type="match status" value="1"/>
</dbReference>
<name>A0AAN9XZV6_9HEMI</name>
<dbReference type="SMART" id="SM00219">
    <property type="entry name" value="TyrKc"/>
    <property type="match status" value="1"/>
</dbReference>
<comment type="function">
    <text evidence="19">Receptor for basic fibroblast growth factor.</text>
</comment>
<evidence type="ECO:0000256" key="11">
    <source>
        <dbReference type="ARBA" id="ARBA00022989"/>
    </source>
</evidence>
<evidence type="ECO:0000256" key="22">
    <source>
        <dbReference type="SAM" id="Phobius"/>
    </source>
</evidence>
<dbReference type="PROSITE" id="PS00107">
    <property type="entry name" value="PROTEIN_KINASE_ATP"/>
    <property type="match status" value="1"/>
</dbReference>
<evidence type="ECO:0000256" key="1">
    <source>
        <dbReference type="ARBA" id="ARBA00004479"/>
    </source>
</evidence>
<dbReference type="GO" id="GO:0005886">
    <property type="term" value="C:plasma membrane"/>
    <property type="evidence" value="ECO:0007669"/>
    <property type="project" value="TreeGrafter"/>
</dbReference>
<dbReference type="PROSITE" id="PS50011">
    <property type="entry name" value="PROTEIN_KINASE_DOM"/>
    <property type="match status" value="1"/>
</dbReference>
<dbReference type="SUPFAM" id="SSF56112">
    <property type="entry name" value="Protein kinase-like (PK-like)"/>
    <property type="match status" value="1"/>
</dbReference>
<dbReference type="InterPro" id="IPR020635">
    <property type="entry name" value="Tyr_kinase_cat_dom"/>
</dbReference>
<dbReference type="InterPro" id="IPR017441">
    <property type="entry name" value="Protein_kinase_ATP_BS"/>
</dbReference>
<evidence type="ECO:0000256" key="4">
    <source>
        <dbReference type="ARBA" id="ARBA00022679"/>
    </source>
</evidence>
<gene>
    <name evidence="24" type="ORF">V9T40_011821</name>
</gene>
<keyword evidence="10 20" id="KW-0067">ATP-binding</keyword>
<protein>
    <recommendedName>
        <fullName evidence="2">receptor protein-tyrosine kinase</fullName>
        <ecNumber evidence="2">2.7.10.1</ecNumber>
    </recommendedName>
</protein>
<feature type="domain" description="Protein kinase" evidence="23">
    <location>
        <begin position="327"/>
        <end position="602"/>
    </location>
</feature>
<evidence type="ECO:0000256" key="20">
    <source>
        <dbReference type="PROSITE-ProRule" id="PRU10141"/>
    </source>
</evidence>
<dbReference type="Proteomes" id="UP001367676">
    <property type="component" value="Unassembled WGS sequence"/>
</dbReference>
<dbReference type="InterPro" id="IPR000719">
    <property type="entry name" value="Prot_kinase_dom"/>
</dbReference>
<feature type="region of interest" description="Disordered" evidence="21">
    <location>
        <begin position="187"/>
        <end position="211"/>
    </location>
</feature>
<evidence type="ECO:0000256" key="12">
    <source>
        <dbReference type="ARBA" id="ARBA00023136"/>
    </source>
</evidence>
<dbReference type="InterPro" id="IPR011009">
    <property type="entry name" value="Kinase-like_dom_sf"/>
</dbReference>
<evidence type="ECO:0000256" key="3">
    <source>
        <dbReference type="ARBA" id="ARBA00022553"/>
    </source>
</evidence>
<keyword evidence="4" id="KW-0808">Transferase</keyword>
<evidence type="ECO:0000259" key="23">
    <source>
        <dbReference type="PROSITE" id="PS50011"/>
    </source>
</evidence>
<dbReference type="GO" id="GO:0007169">
    <property type="term" value="P:cell surface receptor protein tyrosine kinase signaling pathway"/>
    <property type="evidence" value="ECO:0007669"/>
    <property type="project" value="TreeGrafter"/>
</dbReference>
<dbReference type="Gene3D" id="3.30.200.20">
    <property type="entry name" value="Phosphorylase Kinase, domain 1"/>
    <property type="match status" value="1"/>
</dbReference>
<evidence type="ECO:0000256" key="17">
    <source>
        <dbReference type="ARBA" id="ARBA00023319"/>
    </source>
</evidence>
<evidence type="ECO:0000313" key="25">
    <source>
        <dbReference type="Proteomes" id="UP001367676"/>
    </source>
</evidence>
<dbReference type="AlphaFoldDB" id="A0AAN9XZV6"/>
<comment type="caution">
    <text evidence="24">The sequence shown here is derived from an EMBL/GenBank/DDBJ whole genome shotgun (WGS) entry which is preliminary data.</text>
</comment>
<keyword evidence="16" id="KW-0325">Glycoprotein</keyword>
<keyword evidence="13" id="KW-0829">Tyrosine-protein kinase</keyword>
<comment type="subcellular location">
    <subcellularLocation>
        <location evidence="1">Membrane</location>
        <topology evidence="1">Single-pass type I membrane protein</topology>
    </subcellularLocation>
</comment>
<keyword evidence="8 20" id="KW-0547">Nucleotide-binding</keyword>
<evidence type="ECO:0000256" key="21">
    <source>
        <dbReference type="SAM" id="MobiDB-lite"/>
    </source>
</evidence>
<dbReference type="CDD" id="cd00192">
    <property type="entry name" value="PTKc"/>
    <property type="match status" value="1"/>
</dbReference>
<keyword evidence="7" id="KW-0677">Repeat</keyword>
<dbReference type="GO" id="GO:0005524">
    <property type="term" value="F:ATP binding"/>
    <property type="evidence" value="ECO:0007669"/>
    <property type="project" value="UniProtKB-UniRule"/>
</dbReference>
<feature type="transmembrane region" description="Helical" evidence="22">
    <location>
        <begin position="227"/>
        <end position="251"/>
    </location>
</feature>
<dbReference type="PANTHER" id="PTHR24416">
    <property type="entry name" value="TYROSINE-PROTEIN KINASE RECEPTOR"/>
    <property type="match status" value="1"/>
</dbReference>
<evidence type="ECO:0000256" key="5">
    <source>
        <dbReference type="ARBA" id="ARBA00022692"/>
    </source>
</evidence>
<evidence type="ECO:0000256" key="6">
    <source>
        <dbReference type="ARBA" id="ARBA00022729"/>
    </source>
</evidence>
<keyword evidence="5 22" id="KW-0812">Transmembrane</keyword>
<dbReference type="InterPro" id="IPR001245">
    <property type="entry name" value="Ser-Thr/Tyr_kinase_cat_dom"/>
</dbReference>
<organism evidence="24 25">
    <name type="scientific">Parthenolecanium corni</name>
    <dbReference type="NCBI Taxonomy" id="536013"/>
    <lineage>
        <taxon>Eukaryota</taxon>
        <taxon>Metazoa</taxon>
        <taxon>Ecdysozoa</taxon>
        <taxon>Arthropoda</taxon>
        <taxon>Hexapoda</taxon>
        <taxon>Insecta</taxon>
        <taxon>Pterygota</taxon>
        <taxon>Neoptera</taxon>
        <taxon>Paraneoptera</taxon>
        <taxon>Hemiptera</taxon>
        <taxon>Sternorrhyncha</taxon>
        <taxon>Coccoidea</taxon>
        <taxon>Coccidae</taxon>
        <taxon>Parthenolecanium</taxon>
    </lineage>
</organism>
<evidence type="ECO:0000256" key="7">
    <source>
        <dbReference type="ARBA" id="ARBA00022737"/>
    </source>
</evidence>
<dbReference type="Gene3D" id="1.10.510.10">
    <property type="entry name" value="Transferase(Phosphotransferase) domain 1"/>
    <property type="match status" value="1"/>
</dbReference>
<evidence type="ECO:0000256" key="19">
    <source>
        <dbReference type="ARBA" id="ARBA00056965"/>
    </source>
</evidence>
<evidence type="ECO:0000256" key="16">
    <source>
        <dbReference type="ARBA" id="ARBA00023180"/>
    </source>
</evidence>
<evidence type="ECO:0000256" key="15">
    <source>
        <dbReference type="ARBA" id="ARBA00023170"/>
    </source>
</evidence>
<evidence type="ECO:0000256" key="10">
    <source>
        <dbReference type="ARBA" id="ARBA00022840"/>
    </source>
</evidence>
<dbReference type="PANTHER" id="PTHR24416:SF621">
    <property type="entry name" value="TYROSINE KINASE RECEPTOR CAD96CA"/>
    <property type="match status" value="1"/>
</dbReference>
<accession>A0AAN9XZV6</accession>
<keyword evidence="25" id="KW-1185">Reference proteome</keyword>
<reference evidence="24 25" key="1">
    <citation type="submission" date="2024-03" db="EMBL/GenBank/DDBJ databases">
        <title>Adaptation during the transition from Ophiocordyceps entomopathogen to insect associate is accompanied by gene loss and intensified selection.</title>
        <authorList>
            <person name="Ward C.M."/>
            <person name="Onetto C.A."/>
            <person name="Borneman A.R."/>
        </authorList>
    </citation>
    <scope>NUCLEOTIDE SEQUENCE [LARGE SCALE GENOMIC DNA]</scope>
    <source>
        <strain evidence="24">AWRI1</strain>
        <tissue evidence="24">Single Adult Female</tissue>
    </source>
</reference>
<proteinExistence type="predicted"/>
<dbReference type="GO" id="GO:0004714">
    <property type="term" value="F:transmembrane receptor protein tyrosine kinase activity"/>
    <property type="evidence" value="ECO:0007669"/>
    <property type="project" value="UniProtKB-EC"/>
</dbReference>
<dbReference type="GO" id="GO:0043235">
    <property type="term" value="C:receptor complex"/>
    <property type="evidence" value="ECO:0007669"/>
    <property type="project" value="TreeGrafter"/>
</dbReference>
<feature type="binding site" evidence="20">
    <location>
        <position position="361"/>
    </location>
    <ligand>
        <name>ATP</name>
        <dbReference type="ChEBI" id="CHEBI:30616"/>
    </ligand>
</feature>
<dbReference type="Pfam" id="PF07714">
    <property type="entry name" value="PK_Tyr_Ser-Thr"/>
    <property type="match status" value="1"/>
</dbReference>
<evidence type="ECO:0000256" key="2">
    <source>
        <dbReference type="ARBA" id="ARBA00011902"/>
    </source>
</evidence>
<sequence>MTASFNSHIKTSQIFIAGKRIDKPPPMINVNRDWTLLDTTPIGTVITTVQPSMTAENVDFEFGLEHGNGPYRNEKPSEPLPFTINEKTGQVSTNQSLINMGGREFFVAITARTAGSIPAKIEIWAKIIKSAGKKSSTRLTSYSKNPGLPHSPVRHPAPAEPTNPNPNSNIVYTSDNKTLRVSDAEIARPDGEPQSSSSADISEKSLSTAKPEVITAPSPKLEQTSKFNIFLVPSIVIVSSLIISGIIAYLFRKKLCRKRHKISKDDLKKSSSSMMSLEESMVLQHWRGLGAVNNRYDSWDSNSNHNQGIAVLNTKSVDKWEIPRHHVKVFSILGEGCFGQVWKCEALGIENKEGPTVVAVKMCKENAGEQERNDLLQELQVMKTLEPHPNVVRLLGCCTDRDPIFVVLEYVAHGKLQSFLRHSRAQRYYNNMHGSSDSLTSQDLTSFCYQIAKGMQYLSGKGIIHRDLAARNILVSENHICKVADFGFARDIMTSHVYERKSEGRLPIRWMAPESLYDNIFSVKSDIWSYGVLIWEIVTLGSTPYPGIPAAEVMKKVRDGYRLDKPEHCRRELYNIMYYCWSNDPKERPSFNELVELLEQLLLTETDYVQLDRFPDHSYYNMVSLSGEKL</sequence>
<dbReference type="FunFam" id="3.30.200.20:FF:000593">
    <property type="entry name" value="Predicted protein"/>
    <property type="match status" value="1"/>
</dbReference>
<evidence type="ECO:0000313" key="24">
    <source>
        <dbReference type="EMBL" id="KAK7575535.1"/>
    </source>
</evidence>
<keyword evidence="12 22" id="KW-0472">Membrane</keyword>
<evidence type="ECO:0000256" key="8">
    <source>
        <dbReference type="ARBA" id="ARBA00022741"/>
    </source>
</evidence>
<keyword evidence="3" id="KW-0597">Phosphoprotein</keyword>
<dbReference type="EMBL" id="JBBCAQ010000036">
    <property type="protein sequence ID" value="KAK7575535.1"/>
    <property type="molecule type" value="Genomic_DNA"/>
</dbReference>
<keyword evidence="11 22" id="KW-1133">Transmembrane helix</keyword>
<feature type="region of interest" description="Disordered" evidence="21">
    <location>
        <begin position="135"/>
        <end position="172"/>
    </location>
</feature>